<dbReference type="AlphaFoldDB" id="W6Q912"/>
<protein>
    <submittedName>
        <fullName evidence="1">Genomic scaffold, ProqFM164S02</fullName>
    </submittedName>
</protein>
<evidence type="ECO:0000313" key="1">
    <source>
        <dbReference type="EMBL" id="CDM32875.1"/>
    </source>
</evidence>
<dbReference type="Proteomes" id="UP000030686">
    <property type="component" value="Unassembled WGS sequence"/>
</dbReference>
<reference evidence="1" key="1">
    <citation type="journal article" date="2014" name="Nat. Commun.">
        <title>Multiple recent horizontal transfers of a large genomic region in cheese making fungi.</title>
        <authorList>
            <person name="Cheeseman K."/>
            <person name="Ropars J."/>
            <person name="Renault P."/>
            <person name="Dupont J."/>
            <person name="Gouzy J."/>
            <person name="Branca A."/>
            <person name="Abraham A.L."/>
            <person name="Ceppi M."/>
            <person name="Conseiller E."/>
            <person name="Debuchy R."/>
            <person name="Malagnac F."/>
            <person name="Goarin A."/>
            <person name="Silar P."/>
            <person name="Lacoste S."/>
            <person name="Sallet E."/>
            <person name="Bensimon A."/>
            <person name="Giraud T."/>
            <person name="Brygoo Y."/>
        </authorList>
    </citation>
    <scope>NUCLEOTIDE SEQUENCE [LARGE SCALE GENOMIC DNA]</scope>
    <source>
        <strain evidence="1">FM164</strain>
    </source>
</reference>
<accession>W6Q912</accession>
<proteinExistence type="predicted"/>
<gene>
    <name evidence="1" type="ORF">PROQFM164_S02g003026</name>
</gene>
<name>W6Q912_PENRF</name>
<organism evidence="1 2">
    <name type="scientific">Penicillium roqueforti (strain FM164)</name>
    <dbReference type="NCBI Taxonomy" id="1365484"/>
    <lineage>
        <taxon>Eukaryota</taxon>
        <taxon>Fungi</taxon>
        <taxon>Dikarya</taxon>
        <taxon>Ascomycota</taxon>
        <taxon>Pezizomycotina</taxon>
        <taxon>Eurotiomycetes</taxon>
        <taxon>Eurotiomycetidae</taxon>
        <taxon>Eurotiales</taxon>
        <taxon>Aspergillaceae</taxon>
        <taxon>Penicillium</taxon>
    </lineage>
</organism>
<keyword evidence="2" id="KW-1185">Reference proteome</keyword>
<dbReference type="EMBL" id="HG792016">
    <property type="protein sequence ID" value="CDM32875.1"/>
    <property type="molecule type" value="Genomic_DNA"/>
</dbReference>
<evidence type="ECO:0000313" key="2">
    <source>
        <dbReference type="Proteomes" id="UP000030686"/>
    </source>
</evidence>
<sequence length="62" mass="6962">MRGRASNSTTGANGDALTLNANWPKWCMRPEFAAARSTLHGMPLIGMRFTREQLFIETLHNN</sequence>